<dbReference type="Gene3D" id="1.10.1740.10">
    <property type="match status" value="1"/>
</dbReference>
<dbReference type="Proteomes" id="UP001235712">
    <property type="component" value="Unassembled WGS sequence"/>
</dbReference>
<dbReference type="EMBL" id="JAUSQZ010000001">
    <property type="protein sequence ID" value="MDP9831284.1"/>
    <property type="molecule type" value="Genomic_DNA"/>
</dbReference>
<evidence type="ECO:0000256" key="3">
    <source>
        <dbReference type="ARBA" id="ARBA00023082"/>
    </source>
</evidence>
<evidence type="ECO:0000256" key="4">
    <source>
        <dbReference type="ARBA" id="ARBA00023125"/>
    </source>
</evidence>
<dbReference type="InterPro" id="IPR013324">
    <property type="entry name" value="RNA_pol_sigma_r3/r4-like"/>
</dbReference>
<gene>
    <name evidence="8" type="ORF">J2S57_007033</name>
</gene>
<dbReference type="CDD" id="cd06171">
    <property type="entry name" value="Sigma70_r4"/>
    <property type="match status" value="1"/>
</dbReference>
<dbReference type="InterPro" id="IPR000792">
    <property type="entry name" value="Tscrpt_reg_LuxR_C"/>
</dbReference>
<keyword evidence="9" id="KW-1185">Reference proteome</keyword>
<dbReference type="InterPro" id="IPR007627">
    <property type="entry name" value="RNA_pol_sigma70_r2"/>
</dbReference>
<dbReference type="PANTHER" id="PTHR43133">
    <property type="entry name" value="RNA POLYMERASE ECF-TYPE SIGMA FACTO"/>
    <property type="match status" value="1"/>
</dbReference>
<dbReference type="NCBIfam" id="TIGR02937">
    <property type="entry name" value="sigma70-ECF"/>
    <property type="match status" value="1"/>
</dbReference>
<evidence type="ECO:0000259" key="7">
    <source>
        <dbReference type="SMART" id="SM00421"/>
    </source>
</evidence>
<feature type="region of interest" description="Disordered" evidence="6">
    <location>
        <begin position="1"/>
        <end position="24"/>
    </location>
</feature>
<comment type="caution">
    <text evidence="8">The sequence shown here is derived from an EMBL/GenBank/DDBJ whole genome shotgun (WGS) entry which is preliminary data.</text>
</comment>
<evidence type="ECO:0000256" key="6">
    <source>
        <dbReference type="SAM" id="MobiDB-lite"/>
    </source>
</evidence>
<evidence type="ECO:0000256" key="5">
    <source>
        <dbReference type="ARBA" id="ARBA00023163"/>
    </source>
</evidence>
<dbReference type="InterPro" id="IPR013249">
    <property type="entry name" value="RNA_pol_sigma70_r4_t2"/>
</dbReference>
<keyword evidence="3" id="KW-0731">Sigma factor</keyword>
<dbReference type="InterPro" id="IPR014284">
    <property type="entry name" value="RNA_pol_sigma-70_dom"/>
</dbReference>
<comment type="similarity">
    <text evidence="1">Belongs to the sigma-70 factor family. ECF subfamily.</text>
</comment>
<organism evidence="8 9">
    <name type="scientific">Kineosporia succinea</name>
    <dbReference type="NCBI Taxonomy" id="84632"/>
    <lineage>
        <taxon>Bacteria</taxon>
        <taxon>Bacillati</taxon>
        <taxon>Actinomycetota</taxon>
        <taxon>Actinomycetes</taxon>
        <taxon>Kineosporiales</taxon>
        <taxon>Kineosporiaceae</taxon>
        <taxon>Kineosporia</taxon>
    </lineage>
</organism>
<evidence type="ECO:0000256" key="1">
    <source>
        <dbReference type="ARBA" id="ARBA00010641"/>
    </source>
</evidence>
<dbReference type="InterPro" id="IPR013325">
    <property type="entry name" value="RNA_pol_sigma_r2"/>
</dbReference>
<dbReference type="SMART" id="SM00421">
    <property type="entry name" value="HTH_LUXR"/>
    <property type="match status" value="1"/>
</dbReference>
<proteinExistence type="inferred from homology"/>
<dbReference type="Pfam" id="PF04542">
    <property type="entry name" value="Sigma70_r2"/>
    <property type="match status" value="1"/>
</dbReference>
<name>A0ABT9PFW4_9ACTN</name>
<dbReference type="SUPFAM" id="SSF88946">
    <property type="entry name" value="Sigma2 domain of RNA polymerase sigma factors"/>
    <property type="match status" value="1"/>
</dbReference>
<keyword evidence="4" id="KW-0238">DNA-binding</keyword>
<accession>A0ABT9PFW4</accession>
<dbReference type="Gene3D" id="1.10.10.10">
    <property type="entry name" value="Winged helix-like DNA-binding domain superfamily/Winged helix DNA-binding domain"/>
    <property type="match status" value="1"/>
</dbReference>
<dbReference type="PANTHER" id="PTHR43133:SF50">
    <property type="entry name" value="ECF RNA POLYMERASE SIGMA FACTOR SIGM"/>
    <property type="match status" value="1"/>
</dbReference>
<evidence type="ECO:0000313" key="8">
    <source>
        <dbReference type="EMBL" id="MDP9831284.1"/>
    </source>
</evidence>
<evidence type="ECO:0000313" key="9">
    <source>
        <dbReference type="Proteomes" id="UP001235712"/>
    </source>
</evidence>
<feature type="domain" description="HTH luxR-type" evidence="7">
    <location>
        <begin position="125"/>
        <end position="179"/>
    </location>
</feature>
<dbReference type="SUPFAM" id="SSF88659">
    <property type="entry name" value="Sigma3 and sigma4 domains of RNA polymerase sigma factors"/>
    <property type="match status" value="1"/>
</dbReference>
<reference evidence="8 9" key="1">
    <citation type="submission" date="2023-07" db="EMBL/GenBank/DDBJ databases">
        <title>Sequencing the genomes of 1000 actinobacteria strains.</title>
        <authorList>
            <person name="Klenk H.-P."/>
        </authorList>
    </citation>
    <scope>NUCLEOTIDE SEQUENCE [LARGE SCALE GENOMIC DNA]</scope>
    <source>
        <strain evidence="8 9">DSM 44388</strain>
    </source>
</reference>
<dbReference type="InterPro" id="IPR014325">
    <property type="entry name" value="RNA_pol_sigma-E_actinobac"/>
</dbReference>
<evidence type="ECO:0000256" key="2">
    <source>
        <dbReference type="ARBA" id="ARBA00023015"/>
    </source>
</evidence>
<dbReference type="NCBIfam" id="TIGR02983">
    <property type="entry name" value="SigE-fam_strep"/>
    <property type="match status" value="1"/>
</dbReference>
<dbReference type="Pfam" id="PF08281">
    <property type="entry name" value="Sigma70_r4_2"/>
    <property type="match status" value="1"/>
</dbReference>
<dbReference type="InterPro" id="IPR036388">
    <property type="entry name" value="WH-like_DNA-bd_sf"/>
</dbReference>
<keyword evidence="5" id="KW-0804">Transcription</keyword>
<keyword evidence="2" id="KW-0805">Transcription regulation</keyword>
<sequence>MTGADPHEVLTPLPEHLSSQPPPFEEYVSARLPDLLRLGHALAGNPHDASDLVQDVLEKVGVRWTTLHRRGENVDAYVRRAMVNARTTRWRRRRRETLVAFSVVGLDRAVLPHDRFDDEPLWQALRDLPAKQRAVLVLRFYEGLTESEIAATLGIAVGTVKSHTSRAMSALRQTLAHTGSGGETPRTPEGGTR</sequence>
<dbReference type="InterPro" id="IPR039425">
    <property type="entry name" value="RNA_pol_sigma-70-like"/>
</dbReference>
<dbReference type="RefSeq" id="WP_307250907.1">
    <property type="nucleotide sequence ID" value="NZ_JAUSQZ010000001.1"/>
</dbReference>
<protein>
    <submittedName>
        <fullName evidence="8">RNA polymerase sigma-70 factor (Sigma-E family)</fullName>
    </submittedName>
</protein>